<keyword evidence="3" id="KW-0677">Repeat</keyword>
<dbReference type="SMART" id="SM00355">
    <property type="entry name" value="ZnF_C2H2"/>
    <property type="match status" value="7"/>
</dbReference>
<dbReference type="Proteomes" id="UP001374579">
    <property type="component" value="Unassembled WGS sequence"/>
</dbReference>
<feature type="domain" description="C2H2-type" evidence="9">
    <location>
        <begin position="109"/>
        <end position="136"/>
    </location>
</feature>
<sequence length="613" mass="66930">MSCEPLSSPTNTTDDAGEERASTADSNKSNEENGESSTSKGSNSAVQVITRFMCKFCGMQFIRRPDMDAHASLHEEEKPPLNCGVCGKVYNTRSKLQRHVRVHSGERPFPCLICGKRFPRSDHVKQHMRVHAKYPAEFSSSPNPLGLTHKNHCRLCGVKFEQRSELNEHLLTHGFNKLFSCIYCGEVFESNDKLKAHKITHENQFEEYVPVLSVPDLSMSSKCTSFSKTGSKRKRPGRPKGPGCATASKRRKEMSRLGFSKFKIARRAGSESWQATVVKTEETASTIKAASTSDKSSPILESILKENDHSIVKSEEETGENDSDSGNRSGSPDTPQMSISACYSLAEGQDNSDIPDIDEIRASTLTDGNNMIVLPMGNEGGEVAESSADTPEEGEGEGGEADISHATAVCTVTGSRNEMDGDVRATQTSFIRPTVIPSTATAALMNLQQQVHPQIASSTSTISTPGAASTTTRPTISLLPNVLAFRTHPILTTPTLNLAPTAVHPTAAASIYNPSSNLYNPLGNFTTASPAFQRGFTCPTESFPLNRKMMRCRYCCIWFEDSALGLLHQSLHSADETDPFTCKKCLKRLGNRLEFTAHIIWHLDPTMEDGAVV</sequence>
<accession>A0AAN9G0Z5</accession>
<dbReference type="InterPro" id="IPR013087">
    <property type="entry name" value="Znf_C2H2_type"/>
</dbReference>
<dbReference type="EMBL" id="JBAMIC010000022">
    <property type="protein sequence ID" value="KAK7091398.1"/>
    <property type="molecule type" value="Genomic_DNA"/>
</dbReference>
<evidence type="ECO:0000256" key="2">
    <source>
        <dbReference type="ARBA" id="ARBA00022723"/>
    </source>
</evidence>
<dbReference type="FunFam" id="3.30.160.60:FF:000100">
    <property type="entry name" value="Zinc finger 45-like"/>
    <property type="match status" value="1"/>
</dbReference>
<feature type="compositionally biased region" description="Polar residues" evidence="8">
    <location>
        <begin position="1"/>
        <end position="14"/>
    </location>
</feature>
<feature type="compositionally biased region" description="Basic and acidic residues" evidence="8">
    <location>
        <begin position="305"/>
        <end position="316"/>
    </location>
</feature>
<feature type="compositionally biased region" description="Acidic residues" evidence="8">
    <location>
        <begin position="390"/>
        <end position="400"/>
    </location>
</feature>
<feature type="domain" description="C2H2-type" evidence="9">
    <location>
        <begin position="81"/>
        <end position="108"/>
    </location>
</feature>
<feature type="domain" description="C2H2-type" evidence="9">
    <location>
        <begin position="151"/>
        <end position="178"/>
    </location>
</feature>
<evidence type="ECO:0000256" key="1">
    <source>
        <dbReference type="ARBA" id="ARBA00004123"/>
    </source>
</evidence>
<dbReference type="PANTHER" id="PTHR16515">
    <property type="entry name" value="PR DOMAIN ZINC FINGER PROTEIN"/>
    <property type="match status" value="1"/>
</dbReference>
<evidence type="ECO:0000256" key="8">
    <source>
        <dbReference type="SAM" id="MobiDB-lite"/>
    </source>
</evidence>
<dbReference type="SUPFAM" id="SSF57667">
    <property type="entry name" value="beta-beta-alpha zinc fingers"/>
    <property type="match status" value="3"/>
</dbReference>
<feature type="compositionally biased region" description="Polar residues" evidence="8">
    <location>
        <begin position="324"/>
        <end position="338"/>
    </location>
</feature>
<dbReference type="PANTHER" id="PTHR16515:SF49">
    <property type="entry name" value="GASTRULA ZINC FINGER PROTEIN XLCGF49.1-LIKE-RELATED"/>
    <property type="match status" value="1"/>
</dbReference>
<proteinExistence type="predicted"/>
<evidence type="ECO:0000256" key="5">
    <source>
        <dbReference type="ARBA" id="ARBA00022833"/>
    </source>
</evidence>
<dbReference type="InterPro" id="IPR036236">
    <property type="entry name" value="Znf_C2H2_sf"/>
</dbReference>
<feature type="region of interest" description="Disordered" evidence="8">
    <location>
        <begin position="377"/>
        <end position="400"/>
    </location>
</feature>
<feature type="region of interest" description="Disordered" evidence="8">
    <location>
        <begin position="224"/>
        <end position="251"/>
    </location>
</feature>
<gene>
    <name evidence="10" type="ORF">V1264_009083</name>
</gene>
<reference evidence="10 11" key="1">
    <citation type="submission" date="2024-02" db="EMBL/GenBank/DDBJ databases">
        <title>Chromosome-scale genome assembly of the rough periwinkle Littorina saxatilis.</title>
        <authorList>
            <person name="De Jode A."/>
            <person name="Faria R."/>
            <person name="Formenti G."/>
            <person name="Sims Y."/>
            <person name="Smith T.P."/>
            <person name="Tracey A."/>
            <person name="Wood J.M.D."/>
            <person name="Zagrodzka Z.B."/>
            <person name="Johannesson K."/>
            <person name="Butlin R.K."/>
            <person name="Leder E.H."/>
        </authorList>
    </citation>
    <scope>NUCLEOTIDE SEQUENCE [LARGE SCALE GENOMIC DNA]</scope>
    <source>
        <strain evidence="10">Snail1</strain>
        <tissue evidence="10">Muscle</tissue>
    </source>
</reference>
<evidence type="ECO:0000313" key="10">
    <source>
        <dbReference type="EMBL" id="KAK7091398.1"/>
    </source>
</evidence>
<comment type="subcellular location">
    <subcellularLocation>
        <location evidence="1">Nucleus</location>
    </subcellularLocation>
</comment>
<feature type="domain" description="C2H2-type" evidence="9">
    <location>
        <begin position="52"/>
        <end position="79"/>
    </location>
</feature>
<keyword evidence="11" id="KW-1185">Reference proteome</keyword>
<evidence type="ECO:0000259" key="9">
    <source>
        <dbReference type="PROSITE" id="PS50157"/>
    </source>
</evidence>
<feature type="region of interest" description="Disordered" evidence="8">
    <location>
        <begin position="305"/>
        <end position="338"/>
    </location>
</feature>
<feature type="domain" description="C2H2-type" evidence="9">
    <location>
        <begin position="179"/>
        <end position="206"/>
    </location>
</feature>
<evidence type="ECO:0000313" key="11">
    <source>
        <dbReference type="Proteomes" id="UP001374579"/>
    </source>
</evidence>
<keyword evidence="5" id="KW-0862">Zinc</keyword>
<evidence type="ECO:0000256" key="4">
    <source>
        <dbReference type="ARBA" id="ARBA00022771"/>
    </source>
</evidence>
<keyword evidence="6" id="KW-0539">Nucleus</keyword>
<dbReference type="GO" id="GO:0010468">
    <property type="term" value="P:regulation of gene expression"/>
    <property type="evidence" value="ECO:0007669"/>
    <property type="project" value="TreeGrafter"/>
</dbReference>
<protein>
    <recommendedName>
        <fullName evidence="9">C2H2-type domain-containing protein</fullName>
    </recommendedName>
</protein>
<dbReference type="PROSITE" id="PS00028">
    <property type="entry name" value="ZINC_FINGER_C2H2_1"/>
    <property type="match status" value="7"/>
</dbReference>
<dbReference type="GO" id="GO:0008270">
    <property type="term" value="F:zinc ion binding"/>
    <property type="evidence" value="ECO:0007669"/>
    <property type="project" value="UniProtKB-KW"/>
</dbReference>
<evidence type="ECO:0000256" key="3">
    <source>
        <dbReference type="ARBA" id="ARBA00022737"/>
    </source>
</evidence>
<evidence type="ECO:0000256" key="7">
    <source>
        <dbReference type="PROSITE-ProRule" id="PRU00042"/>
    </source>
</evidence>
<evidence type="ECO:0000256" key="6">
    <source>
        <dbReference type="ARBA" id="ARBA00023242"/>
    </source>
</evidence>
<dbReference type="GO" id="GO:0005634">
    <property type="term" value="C:nucleus"/>
    <property type="evidence" value="ECO:0007669"/>
    <property type="project" value="UniProtKB-SubCell"/>
</dbReference>
<organism evidence="10 11">
    <name type="scientific">Littorina saxatilis</name>
    <dbReference type="NCBI Taxonomy" id="31220"/>
    <lineage>
        <taxon>Eukaryota</taxon>
        <taxon>Metazoa</taxon>
        <taxon>Spiralia</taxon>
        <taxon>Lophotrochozoa</taxon>
        <taxon>Mollusca</taxon>
        <taxon>Gastropoda</taxon>
        <taxon>Caenogastropoda</taxon>
        <taxon>Littorinimorpha</taxon>
        <taxon>Littorinoidea</taxon>
        <taxon>Littorinidae</taxon>
        <taxon>Littorina</taxon>
    </lineage>
</organism>
<dbReference type="PROSITE" id="PS50157">
    <property type="entry name" value="ZINC_FINGER_C2H2_2"/>
    <property type="match status" value="5"/>
</dbReference>
<comment type="caution">
    <text evidence="10">The sequence shown here is derived from an EMBL/GenBank/DDBJ whole genome shotgun (WGS) entry which is preliminary data.</text>
</comment>
<dbReference type="Gene3D" id="3.30.160.60">
    <property type="entry name" value="Classic Zinc Finger"/>
    <property type="match status" value="4"/>
</dbReference>
<feature type="region of interest" description="Disordered" evidence="8">
    <location>
        <begin position="1"/>
        <end position="42"/>
    </location>
</feature>
<name>A0AAN9G0Z5_9CAEN</name>
<keyword evidence="4 7" id="KW-0863">Zinc-finger</keyword>
<dbReference type="Pfam" id="PF00096">
    <property type="entry name" value="zf-C2H2"/>
    <property type="match status" value="3"/>
</dbReference>
<keyword evidence="2" id="KW-0479">Metal-binding</keyword>
<dbReference type="InterPro" id="IPR050331">
    <property type="entry name" value="Zinc_finger"/>
</dbReference>
<dbReference type="AlphaFoldDB" id="A0AAN9G0Z5"/>